<dbReference type="Pfam" id="PF04069">
    <property type="entry name" value="OpuAC"/>
    <property type="match status" value="1"/>
</dbReference>
<dbReference type="GO" id="GO:0022857">
    <property type="term" value="F:transmembrane transporter activity"/>
    <property type="evidence" value="ECO:0007669"/>
    <property type="project" value="InterPro"/>
</dbReference>
<dbReference type="Gene3D" id="3.40.190.10">
    <property type="entry name" value="Periplasmic binding protein-like II"/>
    <property type="match status" value="1"/>
</dbReference>
<dbReference type="SUPFAM" id="SSF53850">
    <property type="entry name" value="Periplasmic binding protein-like II"/>
    <property type="match status" value="1"/>
</dbReference>
<dbReference type="GO" id="GO:0043190">
    <property type="term" value="C:ATP-binding cassette (ABC) transporter complex"/>
    <property type="evidence" value="ECO:0007669"/>
    <property type="project" value="InterPro"/>
</dbReference>
<dbReference type="KEGG" id="boz:DBV39_12525"/>
<proteinExistence type="predicted"/>
<dbReference type="Proteomes" id="UP000244571">
    <property type="component" value="Chromosome"/>
</dbReference>
<accession>A0A2R4XKU5</accession>
<evidence type="ECO:0000259" key="1">
    <source>
        <dbReference type="Pfam" id="PF04069"/>
    </source>
</evidence>
<evidence type="ECO:0000313" key="2">
    <source>
        <dbReference type="EMBL" id="AWB34393.1"/>
    </source>
</evidence>
<sequence>MRRCAVNDPEIVDYELYELADSTRFFPTYQAAPLTSKNALTRTPEIESVINLLAGKINHTRMRELNAAVSLDGGPVHSGCTKVFVRIRPG</sequence>
<dbReference type="AlphaFoldDB" id="A0A2R4XKU5"/>
<reference evidence="2 3" key="1">
    <citation type="submission" date="2018-04" db="EMBL/GenBank/DDBJ databases">
        <title>Bordetella sp. HZ20 isolated from seawater.</title>
        <authorList>
            <person name="Sun C."/>
        </authorList>
    </citation>
    <scope>NUCLEOTIDE SEQUENCE [LARGE SCALE GENOMIC DNA]</scope>
    <source>
        <strain evidence="2 3">HZ20</strain>
    </source>
</reference>
<organism evidence="2 3">
    <name type="scientific">Orrella marina</name>
    <dbReference type="NCBI Taxonomy" id="2163011"/>
    <lineage>
        <taxon>Bacteria</taxon>
        <taxon>Pseudomonadati</taxon>
        <taxon>Pseudomonadota</taxon>
        <taxon>Betaproteobacteria</taxon>
        <taxon>Burkholderiales</taxon>
        <taxon>Alcaligenaceae</taxon>
        <taxon>Orrella</taxon>
    </lineage>
</organism>
<dbReference type="EMBL" id="CP028901">
    <property type="protein sequence ID" value="AWB34393.1"/>
    <property type="molecule type" value="Genomic_DNA"/>
</dbReference>
<name>A0A2R4XKU5_9BURK</name>
<gene>
    <name evidence="2" type="ORF">DBV39_12525</name>
</gene>
<protein>
    <recommendedName>
        <fullName evidence="1">ABC-type glycine betaine transport system substrate-binding domain-containing protein</fullName>
    </recommendedName>
</protein>
<feature type="domain" description="ABC-type glycine betaine transport system substrate-binding" evidence="1">
    <location>
        <begin position="8"/>
        <end position="73"/>
    </location>
</feature>
<evidence type="ECO:0000313" key="3">
    <source>
        <dbReference type="Proteomes" id="UP000244571"/>
    </source>
</evidence>
<keyword evidence="3" id="KW-1185">Reference proteome</keyword>
<dbReference type="InterPro" id="IPR007210">
    <property type="entry name" value="ABC_Gly_betaine_transp_sub-bd"/>
</dbReference>